<dbReference type="Proteomes" id="UP000306985">
    <property type="component" value="Unassembled WGS sequence"/>
</dbReference>
<gene>
    <name evidence="2" type="ORF">FDO65_09650</name>
</gene>
<evidence type="ECO:0000313" key="3">
    <source>
        <dbReference type="Proteomes" id="UP000306985"/>
    </source>
</evidence>
<dbReference type="OrthoDB" id="3336932at2"/>
<organism evidence="2 3">
    <name type="scientific">Nakamurella flava</name>
    <dbReference type="NCBI Taxonomy" id="2576308"/>
    <lineage>
        <taxon>Bacteria</taxon>
        <taxon>Bacillati</taxon>
        <taxon>Actinomycetota</taxon>
        <taxon>Actinomycetes</taxon>
        <taxon>Nakamurellales</taxon>
        <taxon>Nakamurellaceae</taxon>
        <taxon>Nakamurella</taxon>
    </lineage>
</organism>
<protein>
    <submittedName>
        <fullName evidence="2">Beta-lactamase family protein</fullName>
    </submittedName>
</protein>
<dbReference type="InterPro" id="IPR050789">
    <property type="entry name" value="Diverse_Enzym_Activities"/>
</dbReference>
<reference evidence="2 3" key="1">
    <citation type="submission" date="2019-05" db="EMBL/GenBank/DDBJ databases">
        <title>Nakamurella sp. N5BH11, whole genome shotgun sequence.</title>
        <authorList>
            <person name="Tuo L."/>
        </authorList>
    </citation>
    <scope>NUCLEOTIDE SEQUENCE [LARGE SCALE GENOMIC DNA]</scope>
    <source>
        <strain evidence="2 3">N5BH11</strain>
    </source>
</reference>
<evidence type="ECO:0000313" key="2">
    <source>
        <dbReference type="EMBL" id="TKV61786.1"/>
    </source>
</evidence>
<comment type="caution">
    <text evidence="2">The sequence shown here is derived from an EMBL/GenBank/DDBJ whole genome shotgun (WGS) entry which is preliminary data.</text>
</comment>
<evidence type="ECO:0000259" key="1">
    <source>
        <dbReference type="Pfam" id="PF00144"/>
    </source>
</evidence>
<dbReference type="PANTHER" id="PTHR43283">
    <property type="entry name" value="BETA-LACTAMASE-RELATED"/>
    <property type="match status" value="1"/>
</dbReference>
<dbReference type="PANTHER" id="PTHR43283:SF15">
    <property type="entry name" value="CONSERVED PROTEIN"/>
    <property type="match status" value="1"/>
</dbReference>
<keyword evidence="3" id="KW-1185">Reference proteome</keyword>
<dbReference type="EMBL" id="SZZH01000001">
    <property type="protein sequence ID" value="TKV61786.1"/>
    <property type="molecule type" value="Genomic_DNA"/>
</dbReference>
<dbReference type="InterPro" id="IPR012338">
    <property type="entry name" value="Beta-lactam/transpept-like"/>
</dbReference>
<dbReference type="Gene3D" id="3.40.710.10">
    <property type="entry name" value="DD-peptidase/beta-lactamase superfamily"/>
    <property type="match status" value="1"/>
</dbReference>
<dbReference type="AlphaFoldDB" id="A0A4U6QNY6"/>
<name>A0A4U6QNY6_9ACTN</name>
<dbReference type="SUPFAM" id="SSF56601">
    <property type="entry name" value="beta-lactamase/transpeptidase-like"/>
    <property type="match status" value="1"/>
</dbReference>
<dbReference type="RefSeq" id="WP_137449091.1">
    <property type="nucleotide sequence ID" value="NZ_SZZH01000001.1"/>
</dbReference>
<feature type="domain" description="Beta-lactamase-related" evidence="1">
    <location>
        <begin position="31"/>
        <end position="255"/>
    </location>
</feature>
<dbReference type="InterPro" id="IPR001466">
    <property type="entry name" value="Beta-lactam-related"/>
</dbReference>
<dbReference type="Pfam" id="PF00144">
    <property type="entry name" value="Beta-lactamase"/>
    <property type="match status" value="1"/>
</dbReference>
<sequence>MDLQAATADWAVGARAVAVIDPTGVVDRFDSAADGTTGARYRWASVTKIISALTVLDATVEGVVSLDDPAGPPGSTLAHLLSHSSGLSMDSDRVLAAPGSRRVYSNAGIDAAAQHLADRTGRPFAAELQERVLDLLEMSSTELDGPPAHGAVSDLDDLAALAAELLHPRLLIPQVVRLASTIAFPGLAGVLPGYGRQTPNDWGLGCEIRDGKAPHWTAAENSPRTFGHFGQSGSFLWVDPDAELACVGLSDTAFGPWAVDAWPVFSSAVLREYA</sequence>
<accession>A0A4U6QNY6</accession>
<proteinExistence type="predicted"/>